<gene>
    <name evidence="2" type="ORF">GGQ96_002115</name>
</gene>
<protein>
    <submittedName>
        <fullName evidence="2">Uncharacterized protein</fullName>
    </submittedName>
</protein>
<dbReference type="Proteomes" id="UP000574769">
    <property type="component" value="Unassembled WGS sequence"/>
</dbReference>
<proteinExistence type="predicted"/>
<evidence type="ECO:0000256" key="1">
    <source>
        <dbReference type="SAM" id="MobiDB-lite"/>
    </source>
</evidence>
<sequence>MAGRASLTASLNALELVSEGAAQAHRAAGKPDSAVALLVIAENITLIALEMAVALRAAVAGDLHPAHHAIDTLALTEIQSATPDQKVSHAAPTLPALDDTASGAVGCADDSHPSEAA</sequence>
<feature type="region of interest" description="Disordered" evidence="1">
    <location>
        <begin position="82"/>
        <end position="117"/>
    </location>
</feature>
<comment type="caution">
    <text evidence="2">The sequence shown here is derived from an EMBL/GenBank/DDBJ whole genome shotgun (WGS) entry which is preliminary data.</text>
</comment>
<dbReference type="EMBL" id="JACHNY010000004">
    <property type="protein sequence ID" value="MBB4617979.1"/>
    <property type="molecule type" value="Genomic_DNA"/>
</dbReference>
<keyword evidence="3" id="KW-1185">Reference proteome</keyword>
<organism evidence="2 3">
    <name type="scientific">Sphingomonas abaci</name>
    <dbReference type="NCBI Taxonomy" id="237611"/>
    <lineage>
        <taxon>Bacteria</taxon>
        <taxon>Pseudomonadati</taxon>
        <taxon>Pseudomonadota</taxon>
        <taxon>Alphaproteobacteria</taxon>
        <taxon>Sphingomonadales</taxon>
        <taxon>Sphingomonadaceae</taxon>
        <taxon>Sphingomonas</taxon>
    </lineage>
</organism>
<reference evidence="2 3" key="1">
    <citation type="submission" date="2020-08" db="EMBL/GenBank/DDBJ databases">
        <title>Genomic Encyclopedia of Type Strains, Phase IV (KMG-IV): sequencing the most valuable type-strain genomes for metagenomic binning, comparative biology and taxonomic classification.</title>
        <authorList>
            <person name="Goeker M."/>
        </authorList>
    </citation>
    <scope>NUCLEOTIDE SEQUENCE [LARGE SCALE GENOMIC DNA]</scope>
    <source>
        <strain evidence="2 3">DSM 15867</strain>
    </source>
</reference>
<name>A0A7W7AJ43_9SPHN</name>
<dbReference type="RefSeq" id="WP_184114378.1">
    <property type="nucleotide sequence ID" value="NZ_JACHNY010000004.1"/>
</dbReference>
<dbReference type="AlphaFoldDB" id="A0A7W7AJ43"/>
<evidence type="ECO:0000313" key="2">
    <source>
        <dbReference type="EMBL" id="MBB4617979.1"/>
    </source>
</evidence>
<evidence type="ECO:0000313" key="3">
    <source>
        <dbReference type="Proteomes" id="UP000574769"/>
    </source>
</evidence>
<accession>A0A7W7AJ43</accession>